<organism evidence="4 5">
    <name type="scientific">Segnochrobactrum spirostomi</name>
    <dbReference type="NCBI Taxonomy" id="2608987"/>
    <lineage>
        <taxon>Bacteria</taxon>
        <taxon>Pseudomonadati</taxon>
        <taxon>Pseudomonadota</taxon>
        <taxon>Alphaproteobacteria</taxon>
        <taxon>Hyphomicrobiales</taxon>
        <taxon>Segnochrobactraceae</taxon>
        <taxon>Segnochrobactrum</taxon>
    </lineage>
</organism>
<feature type="compositionally biased region" description="Basic and acidic residues" evidence="2">
    <location>
        <begin position="182"/>
        <end position="202"/>
    </location>
</feature>
<dbReference type="Proteomes" id="UP000332515">
    <property type="component" value="Unassembled WGS sequence"/>
</dbReference>
<dbReference type="RefSeq" id="WP_153483282.1">
    <property type="nucleotide sequence ID" value="NZ_VWNA01000001.1"/>
</dbReference>
<reference evidence="4 5" key="1">
    <citation type="submission" date="2019-09" db="EMBL/GenBank/DDBJ databases">
        <title>Segnochrobactrum spirostomi gen. nov., sp. nov., isolated from the ciliate Spirostomum cf. yagiui and description of a novel family, Segnochrobactraceae fam. nov. within the order Rhizobiales of the class Alphaproteobacteria.</title>
        <authorList>
            <person name="Akter S."/>
            <person name="Shazib S.U.A."/>
            <person name="Shin M.K."/>
        </authorList>
    </citation>
    <scope>NUCLEOTIDE SEQUENCE [LARGE SCALE GENOMIC DNA]</scope>
    <source>
        <strain evidence="4 5">Sp-1</strain>
    </source>
</reference>
<evidence type="ECO:0000313" key="5">
    <source>
        <dbReference type="Proteomes" id="UP000332515"/>
    </source>
</evidence>
<keyword evidence="1" id="KW-0175">Coiled coil</keyword>
<keyword evidence="3" id="KW-1133">Transmembrane helix</keyword>
<keyword evidence="3" id="KW-0812">Transmembrane</keyword>
<evidence type="ECO:0000256" key="3">
    <source>
        <dbReference type="SAM" id="Phobius"/>
    </source>
</evidence>
<sequence>MSETDLINVATAVVGTIVLLIVLAFLLRRPRYKRREMRPASAKRPELDKLRAEHAIAIRQLEARVEALNETLRRARIENARLRYAQPGAATAMPAIPMPAPDMPSPHGVAPHGVAPADPDATGAALAAAEARIAALLAELSAAKSAAAAAPKAPDADDRREAFARLALRESAVAARESALVQREHGIAARTESETAAREAANREAALAERVAALESENAALKQAPAAAPAEPTAPEPPPAPAAARLEDVEAALLRQRLSDIAAEVAAMTAAVEGSGGPIDELLARDASDLAAPGSAPSLAEKIRRLRERTAPESKAS</sequence>
<feature type="transmembrane region" description="Helical" evidence="3">
    <location>
        <begin position="6"/>
        <end position="27"/>
    </location>
</feature>
<name>A0A6A7Y3Z3_9HYPH</name>
<protein>
    <submittedName>
        <fullName evidence="4">Uncharacterized protein</fullName>
    </submittedName>
</protein>
<dbReference type="EMBL" id="VWNA01000001">
    <property type="protein sequence ID" value="MQT13850.1"/>
    <property type="molecule type" value="Genomic_DNA"/>
</dbReference>
<feature type="region of interest" description="Disordered" evidence="2">
    <location>
        <begin position="218"/>
        <end position="241"/>
    </location>
</feature>
<comment type="caution">
    <text evidence="4">The sequence shown here is derived from an EMBL/GenBank/DDBJ whole genome shotgun (WGS) entry which is preliminary data.</text>
</comment>
<accession>A0A6A7Y3Z3</accession>
<evidence type="ECO:0000256" key="2">
    <source>
        <dbReference type="SAM" id="MobiDB-lite"/>
    </source>
</evidence>
<evidence type="ECO:0000256" key="1">
    <source>
        <dbReference type="SAM" id="Coils"/>
    </source>
</evidence>
<feature type="coiled-coil region" evidence="1">
    <location>
        <begin position="51"/>
        <end position="85"/>
    </location>
</feature>
<evidence type="ECO:0000313" key="4">
    <source>
        <dbReference type="EMBL" id="MQT13850.1"/>
    </source>
</evidence>
<feature type="region of interest" description="Disordered" evidence="2">
    <location>
        <begin position="179"/>
        <end position="202"/>
    </location>
</feature>
<dbReference type="AlphaFoldDB" id="A0A6A7Y3Z3"/>
<keyword evidence="3" id="KW-0472">Membrane</keyword>
<feature type="compositionally biased region" description="Pro residues" evidence="2">
    <location>
        <begin position="232"/>
        <end position="241"/>
    </location>
</feature>
<keyword evidence="5" id="KW-1185">Reference proteome</keyword>
<gene>
    <name evidence="4" type="ORF">F0357_14615</name>
</gene>
<proteinExistence type="predicted"/>